<evidence type="ECO:0000313" key="12">
    <source>
        <dbReference type="Proteomes" id="UP000516314"/>
    </source>
</evidence>
<dbReference type="Proteomes" id="UP000516314">
    <property type="component" value="Chromosome 2"/>
</dbReference>
<accession>A0A7G2EIQ0</accession>
<dbReference type="InterPro" id="IPR010259">
    <property type="entry name" value="S8pro/Inhibitor_I9"/>
</dbReference>
<dbReference type="Pfam" id="PF00082">
    <property type="entry name" value="Peptidase_S8"/>
    <property type="match status" value="1"/>
</dbReference>
<evidence type="ECO:0000259" key="9">
    <source>
        <dbReference type="Pfam" id="PF05922"/>
    </source>
</evidence>
<feature type="active site" description="Charge relay system" evidence="6 7">
    <location>
        <position position="518"/>
    </location>
</feature>
<dbReference type="Gene3D" id="3.50.30.30">
    <property type="match status" value="1"/>
</dbReference>
<keyword evidence="4 7" id="KW-0378">Hydrolase</keyword>
<feature type="domain" description="Inhibitor I9" evidence="9">
    <location>
        <begin position="771"/>
        <end position="813"/>
    </location>
</feature>
<dbReference type="Pfam" id="PF17766">
    <property type="entry name" value="fn3_6"/>
    <property type="match status" value="1"/>
</dbReference>
<dbReference type="Gene3D" id="3.30.70.80">
    <property type="entry name" value="Peptidase S8 propeptide/proteinase inhibitor I9"/>
    <property type="match status" value="2"/>
</dbReference>
<dbReference type="Pfam" id="PF05922">
    <property type="entry name" value="Inhibitor_I9"/>
    <property type="match status" value="2"/>
</dbReference>
<dbReference type="PANTHER" id="PTHR10795">
    <property type="entry name" value="PROPROTEIN CONVERTASE SUBTILISIN/KEXIN"/>
    <property type="match status" value="1"/>
</dbReference>
<dbReference type="InterPro" id="IPR015500">
    <property type="entry name" value="Peptidase_S8_subtilisin-rel"/>
</dbReference>
<dbReference type="PROSITE" id="PS51892">
    <property type="entry name" value="SUBTILASE"/>
    <property type="match status" value="1"/>
</dbReference>
<evidence type="ECO:0000259" key="8">
    <source>
        <dbReference type="Pfam" id="PF00082"/>
    </source>
</evidence>
<dbReference type="PROSITE" id="PS00137">
    <property type="entry name" value="SUBTILASE_HIS"/>
    <property type="match status" value="1"/>
</dbReference>
<dbReference type="PROSITE" id="PS00138">
    <property type="entry name" value="SUBTILASE_SER"/>
    <property type="match status" value="1"/>
</dbReference>
<sequence length="819" mass="92529">MKVGGHRYGSSSGHQELLGEVLDDDSTLADAFIYSYKESFTGFSASLTPRERQKLMRRREVLEVSRSRNLKLQTTRSWDFMNLTLKAERNPENESDLVVAVIDSGIWPYSELFGSDSPPPPGWENKCENITCNNKIVGARSYYPKKEKYKWVEEKSVIDVTGHGTHVASIVAGRKVEKAGYFGLAEGTMRGGVPNAKIAVYKTCWRVIRKNGREDSVCREDNILKAIDDAIADKVDIISYSQGFQFTPLQKDKVSWAFLRALKNGILTSAAAGNYANNGKFYYTVANGAPWVMTVAASLKDRIFETKLELEGEDKPIIVYDTINTFETQDSFYPLLNEKAPPESTRKRELIAERNGYSILSNYDEKDKGKDVFFEFAQINLLDEAIKEREKGAIVLGGKSYDFNESIKLQFPIASIFLDEQKKSKLWDYYKKDQSKERLAKIHKTEEIPREEGWVPTVAHLSSRGPNCDSFLANILKPDIAAPGLDIIAGWPENVKLSSDRPANDYRHLRFNIMSGTSMACPHATGLALYLKSFKRWSPSAIKSALMTTSSEMTDDDNEFAYGSGHLNATKVRDPGLVYETHYQDYIDYLCKLGYNTKKLRSHVGSDKIDCSKTEIDHDADLNYPTMTARVPLPLDTPFKKVFHRTVTNVNDGEFTYLGEINYRGDKDFDEIIVDPPQLKFSELGETKTFTVTVTGISKRNWNKNRAFMTRNTWLTWTEKDGSRQVRSPIVIYSIKGPKACITLGPAPDNQQMKCYLVNVDFALYHGDCKQYQQLLKKVVHGRSAKDALVYCYKEVMSGFAAKLTAAEAEKLKVLLAES</sequence>
<dbReference type="InterPro" id="IPR036852">
    <property type="entry name" value="Peptidase_S8/S53_dom_sf"/>
</dbReference>
<dbReference type="InterPro" id="IPR023828">
    <property type="entry name" value="Peptidase_S8_Ser-AS"/>
</dbReference>
<evidence type="ECO:0000259" key="10">
    <source>
        <dbReference type="Pfam" id="PF17766"/>
    </source>
</evidence>
<evidence type="ECO:0000256" key="4">
    <source>
        <dbReference type="ARBA" id="ARBA00022801"/>
    </source>
</evidence>
<protein>
    <submittedName>
        <fullName evidence="11">(thale cress) hypothetical protein</fullName>
    </submittedName>
</protein>
<name>A0A7G2EIQ0_ARATH</name>
<dbReference type="InterPro" id="IPR022398">
    <property type="entry name" value="Peptidase_S8_His-AS"/>
</dbReference>
<dbReference type="EMBL" id="LR881467">
    <property type="protein sequence ID" value="CAD5320889.1"/>
    <property type="molecule type" value="Genomic_DNA"/>
</dbReference>
<dbReference type="InterPro" id="IPR037045">
    <property type="entry name" value="S8pro/Inhibitor_I9_sf"/>
</dbReference>
<feature type="active site" description="Charge relay system" evidence="6 7">
    <location>
        <position position="103"/>
    </location>
</feature>
<dbReference type="GO" id="GO:0006508">
    <property type="term" value="P:proteolysis"/>
    <property type="evidence" value="ECO:0007669"/>
    <property type="project" value="UniProtKB-KW"/>
</dbReference>
<keyword evidence="2 7" id="KW-0645">Protease</keyword>
<keyword evidence="5 7" id="KW-0720">Serine protease</keyword>
<dbReference type="InterPro" id="IPR041469">
    <property type="entry name" value="Subtilisin-like_FN3"/>
</dbReference>
<evidence type="ECO:0000256" key="2">
    <source>
        <dbReference type="ARBA" id="ARBA00022670"/>
    </source>
</evidence>
<comment type="similarity">
    <text evidence="1 7">Belongs to the peptidase S8 family.</text>
</comment>
<evidence type="ECO:0000256" key="5">
    <source>
        <dbReference type="ARBA" id="ARBA00022825"/>
    </source>
</evidence>
<feature type="domain" description="Inhibitor I9" evidence="9">
    <location>
        <begin position="13"/>
        <end position="73"/>
    </location>
</feature>
<evidence type="ECO:0000256" key="6">
    <source>
        <dbReference type="PIRSR" id="PIRSR615500-1"/>
    </source>
</evidence>
<organism evidence="11 12">
    <name type="scientific">Arabidopsis thaliana</name>
    <name type="common">Mouse-ear cress</name>
    <dbReference type="NCBI Taxonomy" id="3702"/>
    <lineage>
        <taxon>Eukaryota</taxon>
        <taxon>Viridiplantae</taxon>
        <taxon>Streptophyta</taxon>
        <taxon>Embryophyta</taxon>
        <taxon>Tracheophyta</taxon>
        <taxon>Spermatophyta</taxon>
        <taxon>Magnoliopsida</taxon>
        <taxon>eudicotyledons</taxon>
        <taxon>Gunneridae</taxon>
        <taxon>Pentapetalae</taxon>
        <taxon>rosids</taxon>
        <taxon>malvids</taxon>
        <taxon>Brassicales</taxon>
        <taxon>Brassicaceae</taxon>
        <taxon>Camelineae</taxon>
        <taxon>Arabidopsis</taxon>
    </lineage>
</organism>
<dbReference type="InterPro" id="IPR000209">
    <property type="entry name" value="Peptidase_S8/S53_dom"/>
</dbReference>
<evidence type="ECO:0000256" key="3">
    <source>
        <dbReference type="ARBA" id="ARBA00022729"/>
    </source>
</evidence>
<dbReference type="GO" id="GO:0004252">
    <property type="term" value="F:serine-type endopeptidase activity"/>
    <property type="evidence" value="ECO:0007669"/>
    <property type="project" value="UniProtKB-UniRule"/>
</dbReference>
<proteinExistence type="inferred from homology"/>
<keyword evidence="3" id="KW-0732">Signal</keyword>
<evidence type="ECO:0000313" key="11">
    <source>
        <dbReference type="EMBL" id="CAD5320889.1"/>
    </source>
</evidence>
<dbReference type="PRINTS" id="PR00723">
    <property type="entry name" value="SUBTILISIN"/>
</dbReference>
<dbReference type="InterPro" id="IPR045051">
    <property type="entry name" value="SBT"/>
</dbReference>
<dbReference type="AlphaFoldDB" id="A0A7G2EIQ0"/>
<dbReference type="SUPFAM" id="SSF52743">
    <property type="entry name" value="Subtilisin-like"/>
    <property type="match status" value="1"/>
</dbReference>
<reference evidence="11 12" key="1">
    <citation type="submission" date="2020-09" db="EMBL/GenBank/DDBJ databases">
        <authorList>
            <person name="Ashkenazy H."/>
        </authorList>
    </citation>
    <scope>NUCLEOTIDE SEQUENCE [LARGE SCALE GENOMIC DNA]</scope>
    <source>
        <strain evidence="12">cv. Cdm-0</strain>
    </source>
</reference>
<gene>
    <name evidence="11" type="ORF">AT9943_LOCUS8983</name>
</gene>
<dbReference type="Gene3D" id="2.60.40.2310">
    <property type="match status" value="1"/>
</dbReference>
<evidence type="ECO:0000256" key="1">
    <source>
        <dbReference type="ARBA" id="ARBA00011073"/>
    </source>
</evidence>
<dbReference type="Gene3D" id="3.40.50.200">
    <property type="entry name" value="Peptidase S8/S53 domain"/>
    <property type="match status" value="1"/>
</dbReference>
<feature type="active site" description="Charge relay system" evidence="6 7">
    <location>
        <position position="163"/>
    </location>
</feature>
<dbReference type="FunFam" id="2.60.40.2310:FF:000003">
    <property type="entry name" value="Subtilisin-like protease SBT4.1"/>
    <property type="match status" value="1"/>
</dbReference>
<evidence type="ECO:0000256" key="7">
    <source>
        <dbReference type="PROSITE-ProRule" id="PRU01240"/>
    </source>
</evidence>
<feature type="domain" description="Subtilisin-like protease fibronectin type-III" evidence="10">
    <location>
        <begin position="621"/>
        <end position="732"/>
    </location>
</feature>
<feature type="domain" description="Peptidase S8/S53" evidence="8">
    <location>
        <begin position="96"/>
        <end position="565"/>
    </location>
</feature>